<comment type="caution">
    <text evidence="3">The sequence shown here is derived from an EMBL/GenBank/DDBJ whole genome shotgun (WGS) entry which is preliminary data.</text>
</comment>
<feature type="coiled-coil region" evidence="1">
    <location>
        <begin position="125"/>
        <end position="212"/>
    </location>
</feature>
<keyword evidence="1" id="KW-0175">Coiled coil</keyword>
<dbReference type="RefSeq" id="WP_105327660.1">
    <property type="nucleotide sequence ID" value="NZ_PUHY01000001.1"/>
</dbReference>
<dbReference type="AlphaFoldDB" id="A0A2S8G8H8"/>
<evidence type="ECO:0000313" key="3">
    <source>
        <dbReference type="EMBL" id="PQO40424.1"/>
    </source>
</evidence>
<proteinExistence type="predicted"/>
<protein>
    <submittedName>
        <fullName evidence="3">Uncharacterized protein</fullName>
    </submittedName>
</protein>
<feature type="compositionally biased region" description="Basic and acidic residues" evidence="2">
    <location>
        <begin position="256"/>
        <end position="270"/>
    </location>
</feature>
<gene>
    <name evidence="3" type="ORF">C5Y83_00340</name>
</gene>
<dbReference type="EMBL" id="PUHY01000001">
    <property type="protein sequence ID" value="PQO40424.1"/>
    <property type="molecule type" value="Genomic_DNA"/>
</dbReference>
<dbReference type="Proteomes" id="UP000238322">
    <property type="component" value="Unassembled WGS sequence"/>
</dbReference>
<accession>A0A2S8G8H8</accession>
<evidence type="ECO:0000256" key="1">
    <source>
        <dbReference type="SAM" id="Coils"/>
    </source>
</evidence>
<name>A0A2S8G8H8_9BACT</name>
<organism evidence="3 4">
    <name type="scientific">Blastopirellula marina</name>
    <dbReference type="NCBI Taxonomy" id="124"/>
    <lineage>
        <taxon>Bacteria</taxon>
        <taxon>Pseudomonadati</taxon>
        <taxon>Planctomycetota</taxon>
        <taxon>Planctomycetia</taxon>
        <taxon>Pirellulales</taxon>
        <taxon>Pirellulaceae</taxon>
        <taxon>Blastopirellula</taxon>
    </lineage>
</organism>
<sequence>MFKAVGKYMRAVWYLMTFRIDKASESLRMNPGVVSANYDRIIEEKRSRINQYKDAIASMIAQEENKKQKLKAITEEIEKLEKLKAGAAAKARQVAAKYSGNPEATRNDPEYQKCQTAFTDFSSTLAEKQARATELEGDIEGLVENINRHKLQIQTQMRELEKLGEEKHDAVADILSANEEKQIADMMTGLSQDQTSEELRELRELRQKASANARVSRELAGLDTKQAEAEFMEFATNSQANDEFDALIGLTNQTPEPEKDGPESTRIPES</sequence>
<dbReference type="OrthoDB" id="262431at2"/>
<feature type="region of interest" description="Disordered" evidence="2">
    <location>
        <begin position="250"/>
        <end position="270"/>
    </location>
</feature>
<feature type="coiled-coil region" evidence="1">
    <location>
        <begin position="42"/>
        <end position="90"/>
    </location>
</feature>
<evidence type="ECO:0000256" key="2">
    <source>
        <dbReference type="SAM" id="MobiDB-lite"/>
    </source>
</evidence>
<reference evidence="3 4" key="1">
    <citation type="submission" date="2018-02" db="EMBL/GenBank/DDBJ databases">
        <title>Comparative genomes isolates from brazilian mangrove.</title>
        <authorList>
            <person name="Araujo J.E."/>
            <person name="Taketani R.G."/>
            <person name="Silva M.C.P."/>
            <person name="Loureco M.V."/>
            <person name="Andreote F.D."/>
        </authorList>
    </citation>
    <scope>NUCLEOTIDE SEQUENCE [LARGE SCALE GENOMIC DNA]</scope>
    <source>
        <strain evidence="3 4">Hex-1 MGV</strain>
    </source>
</reference>
<evidence type="ECO:0000313" key="4">
    <source>
        <dbReference type="Proteomes" id="UP000238322"/>
    </source>
</evidence>